<gene>
    <name evidence="1" type="ORF">CIPAW_15G027600</name>
</gene>
<reference evidence="1" key="1">
    <citation type="submission" date="2020-12" db="EMBL/GenBank/DDBJ databases">
        <title>WGS assembly of Carya illinoinensis cv. Pawnee.</title>
        <authorList>
            <person name="Platts A."/>
            <person name="Shu S."/>
            <person name="Wright S."/>
            <person name="Barry K."/>
            <person name="Edger P."/>
            <person name="Pires J.C."/>
            <person name="Schmutz J."/>
        </authorList>
    </citation>
    <scope>NUCLEOTIDE SEQUENCE</scope>
    <source>
        <tissue evidence="1">Leaf</tissue>
    </source>
</reference>
<comment type="caution">
    <text evidence="1">The sequence shown here is derived from an EMBL/GenBank/DDBJ whole genome shotgun (WGS) entry which is preliminary data.</text>
</comment>
<proteinExistence type="predicted"/>
<protein>
    <submittedName>
        <fullName evidence="1">Uncharacterized protein</fullName>
    </submittedName>
</protein>
<name>A0A8T1NAZ0_CARIL</name>
<evidence type="ECO:0000313" key="2">
    <source>
        <dbReference type="Proteomes" id="UP000811609"/>
    </source>
</evidence>
<sequence length="40" mass="4637">MIMILNNHGFLVGLQSIVQFGQYISDFGHLRKKKSMDKQI</sequence>
<dbReference type="Proteomes" id="UP000811609">
    <property type="component" value="Chromosome 15"/>
</dbReference>
<dbReference type="AlphaFoldDB" id="A0A8T1NAZ0"/>
<keyword evidence="2" id="KW-1185">Reference proteome</keyword>
<organism evidence="1 2">
    <name type="scientific">Carya illinoinensis</name>
    <name type="common">Pecan</name>
    <dbReference type="NCBI Taxonomy" id="32201"/>
    <lineage>
        <taxon>Eukaryota</taxon>
        <taxon>Viridiplantae</taxon>
        <taxon>Streptophyta</taxon>
        <taxon>Embryophyta</taxon>
        <taxon>Tracheophyta</taxon>
        <taxon>Spermatophyta</taxon>
        <taxon>Magnoliopsida</taxon>
        <taxon>eudicotyledons</taxon>
        <taxon>Gunneridae</taxon>
        <taxon>Pentapetalae</taxon>
        <taxon>rosids</taxon>
        <taxon>fabids</taxon>
        <taxon>Fagales</taxon>
        <taxon>Juglandaceae</taxon>
        <taxon>Carya</taxon>
    </lineage>
</organism>
<dbReference type="EMBL" id="CM031823">
    <property type="protein sequence ID" value="KAG6626147.1"/>
    <property type="molecule type" value="Genomic_DNA"/>
</dbReference>
<accession>A0A8T1NAZ0</accession>
<evidence type="ECO:0000313" key="1">
    <source>
        <dbReference type="EMBL" id="KAG6626147.1"/>
    </source>
</evidence>